<evidence type="ECO:0000256" key="1">
    <source>
        <dbReference type="ARBA" id="ARBA00022723"/>
    </source>
</evidence>
<dbReference type="AlphaFoldDB" id="F8NMU2"/>
<dbReference type="GeneID" id="18813224"/>
<evidence type="ECO:0000313" key="7">
    <source>
        <dbReference type="EMBL" id="EGO27918.1"/>
    </source>
</evidence>
<dbReference type="HOGENOM" id="CLU_091767_1_0_1"/>
<feature type="region of interest" description="Disordered" evidence="5">
    <location>
        <begin position="109"/>
        <end position="130"/>
    </location>
</feature>
<protein>
    <recommendedName>
        <fullName evidence="6">RING-type domain-containing protein</fullName>
    </recommendedName>
</protein>
<reference evidence="7" key="1">
    <citation type="submission" date="2011-04" db="EMBL/GenBank/DDBJ databases">
        <title>Evolution of plant cell wall degrading machinery underlies the functional diversity of forest fungi.</title>
        <authorList>
            <consortium name="US DOE Joint Genome Institute (JGI-PGF)"/>
            <person name="Eastwood D.C."/>
            <person name="Floudas D."/>
            <person name="Binder M."/>
            <person name="Majcherczyk A."/>
            <person name="Schneider P."/>
            <person name="Aerts A."/>
            <person name="Asiegbu F.O."/>
            <person name="Baker S.E."/>
            <person name="Barry K."/>
            <person name="Bendiksby M."/>
            <person name="Blumentritt M."/>
            <person name="Coutinho P.M."/>
            <person name="Cullen D."/>
            <person name="Cullen D."/>
            <person name="Gathman A."/>
            <person name="Goodell B."/>
            <person name="Henrissat B."/>
            <person name="Ihrmark K."/>
            <person name="Kauserud H."/>
            <person name="Kohler A."/>
            <person name="LaButti K."/>
            <person name="Lapidus A."/>
            <person name="Lavin J.L."/>
            <person name="Lee Y.-H."/>
            <person name="Lindquist E."/>
            <person name="Lilly W."/>
            <person name="Lucas S."/>
            <person name="Morin E."/>
            <person name="Murat C."/>
            <person name="Oguiza J.A."/>
            <person name="Park J."/>
            <person name="Pisabarro A.G."/>
            <person name="Riley R."/>
            <person name="Rosling A."/>
            <person name="Salamov A."/>
            <person name="Schmidt O."/>
            <person name="Schmutz J."/>
            <person name="Skrede I."/>
            <person name="Stenlid J."/>
            <person name="Wiebenga A."/>
            <person name="Xie X."/>
            <person name="Kues U."/>
            <person name="Hibbett D.S."/>
            <person name="Hoffmeister D."/>
            <person name="Hogberg N."/>
            <person name="Martin F."/>
            <person name="Grigoriev I.V."/>
            <person name="Watkinson S.C."/>
        </authorList>
    </citation>
    <scope>NUCLEOTIDE SEQUENCE</scope>
    <source>
        <strain evidence="7">S7.9</strain>
    </source>
</reference>
<keyword evidence="2 4" id="KW-0863">Zinc-finger</keyword>
<keyword evidence="1" id="KW-0479">Metal-binding</keyword>
<dbReference type="RefSeq" id="XP_007316009.1">
    <property type="nucleotide sequence ID" value="XM_007315947.1"/>
</dbReference>
<dbReference type="PROSITE" id="PS50089">
    <property type="entry name" value="ZF_RING_2"/>
    <property type="match status" value="1"/>
</dbReference>
<dbReference type="SMART" id="SM00184">
    <property type="entry name" value="RING"/>
    <property type="match status" value="1"/>
</dbReference>
<sequence>MAYNVESSLDPRVALCQRIQLAVADLPQVSAEDIPQDESCPICLLSFAKILSEEQELEGAGDEAEEKGITRLTSCGHMFCRNDLAEWIRSFHGSCPTCRHSFLDVQIPVDSDGESSDGDYMPDEEDEEEEDEFLDTDGFNDEFEVEMEIDMDSMWDDGPEDMDDHSQWGDMEASSEIGFDAGEEFAPIYDADVEPVNEEADTTLIEESTQDPK</sequence>
<dbReference type="InterPro" id="IPR001841">
    <property type="entry name" value="Znf_RING"/>
</dbReference>
<feature type="compositionally biased region" description="Acidic residues" evidence="5">
    <location>
        <begin position="111"/>
        <end position="130"/>
    </location>
</feature>
<evidence type="ECO:0000259" key="6">
    <source>
        <dbReference type="PROSITE" id="PS50089"/>
    </source>
</evidence>
<evidence type="ECO:0000256" key="4">
    <source>
        <dbReference type="PROSITE-ProRule" id="PRU00175"/>
    </source>
</evidence>
<gene>
    <name evidence="7" type="ORF">SERLADRAFT_414141</name>
</gene>
<organism>
    <name type="scientific">Serpula lacrymans var. lacrymans (strain S7.9)</name>
    <name type="common">Dry rot fungus</name>
    <dbReference type="NCBI Taxonomy" id="578457"/>
    <lineage>
        <taxon>Eukaryota</taxon>
        <taxon>Fungi</taxon>
        <taxon>Dikarya</taxon>
        <taxon>Basidiomycota</taxon>
        <taxon>Agaricomycotina</taxon>
        <taxon>Agaricomycetes</taxon>
        <taxon>Agaricomycetidae</taxon>
        <taxon>Boletales</taxon>
        <taxon>Coniophorineae</taxon>
        <taxon>Serpulaceae</taxon>
        <taxon>Serpula</taxon>
    </lineage>
</organism>
<evidence type="ECO:0000256" key="2">
    <source>
        <dbReference type="ARBA" id="ARBA00022771"/>
    </source>
</evidence>
<proteinExistence type="predicted"/>
<dbReference type="InterPro" id="IPR018957">
    <property type="entry name" value="Znf_C3HC4_RING-type"/>
</dbReference>
<dbReference type="EMBL" id="GL945431">
    <property type="protein sequence ID" value="EGO27918.1"/>
    <property type="molecule type" value="Genomic_DNA"/>
</dbReference>
<evidence type="ECO:0000256" key="5">
    <source>
        <dbReference type="SAM" id="MobiDB-lite"/>
    </source>
</evidence>
<dbReference type="Pfam" id="PF00097">
    <property type="entry name" value="zf-C3HC4"/>
    <property type="match status" value="1"/>
</dbReference>
<feature type="domain" description="RING-type" evidence="6">
    <location>
        <begin position="40"/>
        <end position="99"/>
    </location>
</feature>
<keyword evidence="3" id="KW-0862">Zinc</keyword>
<dbReference type="Proteomes" id="UP000008064">
    <property type="component" value="Unassembled WGS sequence"/>
</dbReference>
<evidence type="ECO:0000256" key="3">
    <source>
        <dbReference type="ARBA" id="ARBA00022833"/>
    </source>
</evidence>
<name>F8NMU2_SERL9</name>
<dbReference type="GO" id="GO:0008270">
    <property type="term" value="F:zinc ion binding"/>
    <property type="evidence" value="ECO:0007669"/>
    <property type="project" value="UniProtKB-KW"/>
</dbReference>
<dbReference type="SUPFAM" id="SSF57850">
    <property type="entry name" value="RING/U-box"/>
    <property type="match status" value="1"/>
</dbReference>
<accession>F8NMU2</accession>
<dbReference type="Gene3D" id="3.30.40.10">
    <property type="entry name" value="Zinc/RING finger domain, C3HC4 (zinc finger)"/>
    <property type="match status" value="1"/>
</dbReference>
<dbReference type="OrthoDB" id="8062037at2759"/>
<dbReference type="KEGG" id="sla:SERLADRAFT_414141"/>
<dbReference type="InterPro" id="IPR013083">
    <property type="entry name" value="Znf_RING/FYVE/PHD"/>
</dbReference>